<reference evidence="2 3" key="1">
    <citation type="submission" date="2019-05" db="EMBL/GenBank/DDBJ databases">
        <title>Verrucobacter flavum gen. nov., sp. nov. a new member of the family Verrucomicrobiaceae.</title>
        <authorList>
            <person name="Szuroczki S."/>
            <person name="Abbaszade G."/>
            <person name="Szabo A."/>
            <person name="Felfoldi T."/>
            <person name="Schumann P."/>
            <person name="Boka K."/>
            <person name="Keki Z."/>
            <person name="Toumi M."/>
            <person name="Toth E."/>
        </authorList>
    </citation>
    <scope>NUCLEOTIDE SEQUENCE [LARGE SCALE GENOMIC DNA]</scope>
    <source>
        <strain evidence="2 3">MG-N-17</strain>
    </source>
</reference>
<gene>
    <name evidence="2" type="ORF">FEM03_07610</name>
</gene>
<dbReference type="EMBL" id="VAUV01000005">
    <property type="protein sequence ID" value="TLD71387.1"/>
    <property type="molecule type" value="Genomic_DNA"/>
</dbReference>
<dbReference type="AlphaFoldDB" id="A0A5R8KGE9"/>
<accession>A0A5R8KGE9</accession>
<name>A0A5R8KGE9_9BACT</name>
<evidence type="ECO:0000313" key="3">
    <source>
        <dbReference type="Proteomes" id="UP000306196"/>
    </source>
</evidence>
<evidence type="ECO:0000256" key="1">
    <source>
        <dbReference type="SAM" id="MobiDB-lite"/>
    </source>
</evidence>
<keyword evidence="3" id="KW-1185">Reference proteome</keyword>
<protein>
    <submittedName>
        <fullName evidence="2">Uncharacterized protein</fullName>
    </submittedName>
</protein>
<feature type="region of interest" description="Disordered" evidence="1">
    <location>
        <begin position="44"/>
        <end position="76"/>
    </location>
</feature>
<dbReference type="Proteomes" id="UP000306196">
    <property type="component" value="Unassembled WGS sequence"/>
</dbReference>
<evidence type="ECO:0000313" key="2">
    <source>
        <dbReference type="EMBL" id="TLD71387.1"/>
    </source>
</evidence>
<organism evidence="2 3">
    <name type="scientific">Phragmitibacter flavus</name>
    <dbReference type="NCBI Taxonomy" id="2576071"/>
    <lineage>
        <taxon>Bacteria</taxon>
        <taxon>Pseudomonadati</taxon>
        <taxon>Verrucomicrobiota</taxon>
        <taxon>Verrucomicrobiia</taxon>
        <taxon>Verrucomicrobiales</taxon>
        <taxon>Verrucomicrobiaceae</taxon>
        <taxon>Phragmitibacter</taxon>
    </lineage>
</organism>
<sequence length="254" mass="28166">MSSQVLADPPPLAKRKFQRVLLGSISRTEESGGQVGARHGVYRPFQGRKSDQTHGKHDQILQTSGRSHSEDFETTTTHECTTNSIISSIRQQFLRRQCYFSDMKGHQFKNLTNLSPGINFGDLSVWEKIKGLEENIPGLVRDYVKTGLPSCSVDSDGLELLGSTRFVEHNTKYSPAIFIRPLGFWTIATTFGGDAFVVDTEKGDVLLVDTGMLFYDNGIPTGLGAAGKEPITRDFVLKTSQIEASSWVEFLNMI</sequence>
<feature type="compositionally biased region" description="Basic and acidic residues" evidence="1">
    <location>
        <begin position="48"/>
        <end position="59"/>
    </location>
</feature>
<proteinExistence type="predicted"/>
<comment type="caution">
    <text evidence="2">The sequence shown here is derived from an EMBL/GenBank/DDBJ whole genome shotgun (WGS) entry which is preliminary data.</text>
</comment>